<dbReference type="PIRSF" id="PIRSF011489">
    <property type="entry name" value="DUF479"/>
    <property type="match status" value="1"/>
</dbReference>
<dbReference type="PANTHER" id="PTHR38764">
    <property type="entry name" value="ACYL CARRIER PROTEIN PHOSPHODIESTERASE"/>
    <property type="match status" value="1"/>
</dbReference>
<evidence type="ECO:0000256" key="2">
    <source>
        <dbReference type="ARBA" id="ARBA00022801"/>
    </source>
</evidence>
<keyword evidence="2" id="KW-0378">Hydrolase</keyword>
<keyword evidence="4" id="KW-0443">Lipid metabolism</keyword>
<keyword evidence="3" id="KW-0276">Fatty acid metabolism</keyword>
<dbReference type="Pfam" id="PF04336">
    <property type="entry name" value="ACP_PD"/>
    <property type="match status" value="1"/>
</dbReference>
<evidence type="ECO:0000256" key="1">
    <source>
        <dbReference type="ARBA" id="ARBA00022516"/>
    </source>
</evidence>
<organism evidence="6 7">
    <name type="scientific">Edwardsiella hoshinae</name>
    <dbReference type="NCBI Taxonomy" id="93378"/>
    <lineage>
        <taxon>Bacteria</taxon>
        <taxon>Pseudomonadati</taxon>
        <taxon>Pseudomonadota</taxon>
        <taxon>Gammaproteobacteria</taxon>
        <taxon>Enterobacterales</taxon>
        <taxon>Hafniaceae</taxon>
        <taxon>Edwardsiella</taxon>
    </lineage>
</organism>
<keyword evidence="5" id="KW-0275">Fatty acid biosynthesis</keyword>
<dbReference type="STRING" id="93378.A9798_12015"/>
<gene>
    <name evidence="6" type="ORF">NCTC12121_02555</name>
</gene>
<evidence type="ECO:0000256" key="4">
    <source>
        <dbReference type="ARBA" id="ARBA00023098"/>
    </source>
</evidence>
<protein>
    <submittedName>
        <fullName evidence="6">Acyl carrier protein phosphodiesterase</fullName>
    </submittedName>
</protein>
<evidence type="ECO:0000256" key="5">
    <source>
        <dbReference type="ARBA" id="ARBA00023160"/>
    </source>
</evidence>
<accession>A0A376DJT9</accession>
<dbReference type="Proteomes" id="UP000255248">
    <property type="component" value="Unassembled WGS sequence"/>
</dbReference>
<dbReference type="EMBL" id="UFXZ01000001">
    <property type="protein sequence ID" value="STC90311.1"/>
    <property type="molecule type" value="Genomic_DNA"/>
</dbReference>
<evidence type="ECO:0000313" key="7">
    <source>
        <dbReference type="Proteomes" id="UP000255248"/>
    </source>
</evidence>
<evidence type="ECO:0000256" key="3">
    <source>
        <dbReference type="ARBA" id="ARBA00022832"/>
    </source>
</evidence>
<dbReference type="AlphaFoldDB" id="A0A376DJT9"/>
<evidence type="ECO:0000313" key="6">
    <source>
        <dbReference type="EMBL" id="STC90311.1"/>
    </source>
</evidence>
<dbReference type="PANTHER" id="PTHR38764:SF1">
    <property type="entry name" value="ACYL CARRIER PROTEIN PHOSPHODIESTERASE"/>
    <property type="match status" value="1"/>
</dbReference>
<sequence length="211" mass="24823">MQNQRALAPYTPLPYTRRMNFLAHLHLAALADSSLLGNLLADFVRGDPQPYYDDVVCAGIRMHRRVDRITDGLPQVRAARAWFSAECRRIAPITLDIVWDHFLARDWTRLEPNQPLAHFVAHAARTIQPQLDATPASFQHLNHHLWQERWLQRYAELPFLARVLNGMAQRRPRLAALSGSFRDIERHYAQFERQFWDFYPQMMQQARERTL</sequence>
<name>A0A376DJT9_9GAMM</name>
<keyword evidence="1" id="KW-0444">Lipid biosynthesis</keyword>
<dbReference type="InterPro" id="IPR007431">
    <property type="entry name" value="ACP_PD"/>
</dbReference>
<proteinExistence type="predicted"/>
<dbReference type="GO" id="GO:0008770">
    <property type="term" value="F:[acyl-carrier-protein] phosphodiesterase activity"/>
    <property type="evidence" value="ECO:0007669"/>
    <property type="project" value="InterPro"/>
</dbReference>
<dbReference type="GO" id="GO:0006633">
    <property type="term" value="P:fatty acid biosynthetic process"/>
    <property type="evidence" value="ECO:0007669"/>
    <property type="project" value="UniProtKB-KW"/>
</dbReference>
<reference evidence="6 7" key="1">
    <citation type="submission" date="2018-06" db="EMBL/GenBank/DDBJ databases">
        <authorList>
            <consortium name="Pathogen Informatics"/>
            <person name="Doyle S."/>
        </authorList>
    </citation>
    <scope>NUCLEOTIDE SEQUENCE [LARGE SCALE GENOMIC DNA]</scope>
    <source>
        <strain evidence="6 7">NCTC12121</strain>
    </source>
</reference>